<organism evidence="1 2">
    <name type="scientific">Leptospira kmetyi</name>
    <dbReference type="NCBI Taxonomy" id="408139"/>
    <lineage>
        <taxon>Bacteria</taxon>
        <taxon>Pseudomonadati</taxon>
        <taxon>Spirochaetota</taxon>
        <taxon>Spirochaetia</taxon>
        <taxon>Leptospirales</taxon>
        <taxon>Leptospiraceae</taxon>
        <taxon>Leptospira</taxon>
    </lineage>
</organism>
<reference evidence="1 2" key="1">
    <citation type="submission" date="2017-07" db="EMBL/GenBank/DDBJ databases">
        <title>Leptospira spp. isolated from tropical soils.</title>
        <authorList>
            <person name="Thibeaux R."/>
            <person name="Iraola G."/>
            <person name="Ferres I."/>
            <person name="Bierque E."/>
            <person name="Girault D."/>
            <person name="Soupe-Gilbert M.-E."/>
            <person name="Picardeau M."/>
            <person name="Goarant C."/>
        </authorList>
    </citation>
    <scope>NUCLEOTIDE SEQUENCE [LARGE SCALE GENOMIC DNA]</scope>
    <source>
        <strain evidence="1 2">JW2-C-B1</strain>
    </source>
</reference>
<keyword evidence="2" id="KW-1185">Reference proteome</keyword>
<dbReference type="EMBL" id="NPDP01000001">
    <property type="protein sequence ID" value="PJZ31719.1"/>
    <property type="molecule type" value="Genomic_DNA"/>
</dbReference>
<proteinExistence type="predicted"/>
<protein>
    <submittedName>
        <fullName evidence="1">Uncharacterized protein</fullName>
    </submittedName>
</protein>
<evidence type="ECO:0000313" key="1">
    <source>
        <dbReference type="EMBL" id="PJZ31719.1"/>
    </source>
</evidence>
<accession>A0ABX4NEL8</accession>
<name>A0ABX4NEL8_9LEPT</name>
<sequence>MQLKMIENVGTNRLEIRKGCIRIEAKAVAEARRSDRYLKAAIGAFYRNRDRRLKEFQKIKPGLPEKDENNPCKPGFEYEPNFGSDRVIITTFSF</sequence>
<comment type="caution">
    <text evidence="1">The sequence shown here is derived from an EMBL/GenBank/DDBJ whole genome shotgun (WGS) entry which is preliminary data.</text>
</comment>
<dbReference type="Proteomes" id="UP000231919">
    <property type="component" value="Unassembled WGS sequence"/>
</dbReference>
<dbReference type="RefSeq" id="WP_100754588.1">
    <property type="nucleotide sequence ID" value="NZ_NPDP01000001.1"/>
</dbReference>
<gene>
    <name evidence="1" type="ORF">CH378_00450</name>
</gene>
<evidence type="ECO:0000313" key="2">
    <source>
        <dbReference type="Proteomes" id="UP000231919"/>
    </source>
</evidence>